<dbReference type="SUPFAM" id="SSF52540">
    <property type="entry name" value="P-loop containing nucleoside triphosphate hydrolases"/>
    <property type="match status" value="2"/>
</dbReference>
<dbReference type="InterPro" id="IPR027417">
    <property type="entry name" value="P-loop_NTPase"/>
</dbReference>
<evidence type="ECO:0000256" key="4">
    <source>
        <dbReference type="ARBA" id="ARBA00022840"/>
    </source>
</evidence>
<keyword evidence="7" id="KW-1185">Reference proteome</keyword>
<evidence type="ECO:0000259" key="5">
    <source>
        <dbReference type="PROSITE" id="PS51192"/>
    </source>
</evidence>
<dbReference type="PANTHER" id="PTHR47961:SF4">
    <property type="entry name" value="ACTIVATING SIGNAL COINTEGRATOR 1 COMPLEX SUBUNIT 3"/>
    <property type="match status" value="1"/>
</dbReference>
<comment type="caution">
    <text evidence="6">The sequence shown here is derived from an EMBL/GenBank/DDBJ whole genome shotgun (WGS) entry which is preliminary data.</text>
</comment>
<dbReference type="InterPro" id="IPR011545">
    <property type="entry name" value="DEAD/DEAH_box_helicase_dom"/>
</dbReference>
<dbReference type="InterPro" id="IPR050474">
    <property type="entry name" value="Hel308_SKI2-like"/>
</dbReference>
<dbReference type="Gene3D" id="3.40.50.300">
    <property type="entry name" value="P-loop containing nucleotide triphosphate hydrolases"/>
    <property type="match status" value="2"/>
</dbReference>
<keyword evidence="2" id="KW-0378">Hydrolase</keyword>
<protein>
    <recommendedName>
        <fullName evidence="5">Helicase ATP-binding domain-containing protein</fullName>
    </recommendedName>
</protein>
<organism evidence="6 7">
    <name type="scientific">Protopolystoma xenopodis</name>
    <dbReference type="NCBI Taxonomy" id="117903"/>
    <lineage>
        <taxon>Eukaryota</taxon>
        <taxon>Metazoa</taxon>
        <taxon>Spiralia</taxon>
        <taxon>Lophotrochozoa</taxon>
        <taxon>Platyhelminthes</taxon>
        <taxon>Monogenea</taxon>
        <taxon>Polyopisthocotylea</taxon>
        <taxon>Polystomatidea</taxon>
        <taxon>Polystomatidae</taxon>
        <taxon>Protopolystoma</taxon>
    </lineage>
</organism>
<dbReference type="InterPro" id="IPR014001">
    <property type="entry name" value="Helicase_ATP-bd"/>
</dbReference>
<dbReference type="PROSITE" id="PS51192">
    <property type="entry name" value="HELICASE_ATP_BIND_1"/>
    <property type="match status" value="1"/>
</dbReference>
<dbReference type="GO" id="GO:0003678">
    <property type="term" value="F:DNA helicase activity"/>
    <property type="evidence" value="ECO:0007669"/>
    <property type="project" value="TreeGrafter"/>
</dbReference>
<dbReference type="GO" id="GO:0003676">
    <property type="term" value="F:nucleic acid binding"/>
    <property type="evidence" value="ECO:0007669"/>
    <property type="project" value="InterPro"/>
</dbReference>
<dbReference type="FunFam" id="3.40.50.300:FF:002253">
    <property type="entry name" value="U5 small nuclear ribonucleoprotein 200 kDa helicase"/>
    <property type="match status" value="1"/>
</dbReference>
<accession>A0A3S5B3Y4</accession>
<evidence type="ECO:0000256" key="3">
    <source>
        <dbReference type="ARBA" id="ARBA00022806"/>
    </source>
</evidence>
<proteinExistence type="predicted"/>
<keyword evidence="3" id="KW-0347">Helicase</keyword>
<evidence type="ECO:0000313" key="6">
    <source>
        <dbReference type="EMBL" id="VEL12565.1"/>
    </source>
</evidence>
<feature type="non-terminal residue" evidence="6">
    <location>
        <position position="1"/>
    </location>
</feature>
<evidence type="ECO:0000256" key="1">
    <source>
        <dbReference type="ARBA" id="ARBA00022741"/>
    </source>
</evidence>
<reference evidence="6" key="1">
    <citation type="submission" date="2018-11" db="EMBL/GenBank/DDBJ databases">
        <authorList>
            <consortium name="Pathogen Informatics"/>
        </authorList>
    </citation>
    <scope>NUCLEOTIDE SEQUENCE</scope>
</reference>
<sequence>RLSSYGIKVEELTGDHQLSREQIFDTQVIVCTPEKWDVITRRGGDERAYISLVRLIIFDEIHLLHDDRGPILEAIVARTLRAVEANASTTLVVDGSSALEACGVRLVGLSATLPNYEDVATFLRVDCAKGLYAFDNSYRPVPLIQQYIGITEKKAVKRFQLMNEIVYDKVVEHAGRNQILIFVHSRKETGKTARALRDICLEKDTIAAFMKDKNASAEVLRQEAEQVSLVGFITLHLLLYYCFTADRTLYQMRYIHKDGNRKIILGFLELNFLDCSNDLNIFIYFVF</sequence>
<dbReference type="Proteomes" id="UP000784294">
    <property type="component" value="Unassembled WGS sequence"/>
</dbReference>
<dbReference type="GO" id="GO:0005524">
    <property type="term" value="F:ATP binding"/>
    <property type="evidence" value="ECO:0007669"/>
    <property type="project" value="UniProtKB-KW"/>
</dbReference>
<dbReference type="GO" id="GO:0000712">
    <property type="term" value="P:resolution of meiotic recombination intermediates"/>
    <property type="evidence" value="ECO:0007669"/>
    <property type="project" value="TreeGrafter"/>
</dbReference>
<keyword evidence="4" id="KW-0067">ATP-binding</keyword>
<gene>
    <name evidence="6" type="ORF">PXEA_LOCUS6005</name>
</gene>
<keyword evidence="1" id="KW-0547">Nucleotide-binding</keyword>
<name>A0A3S5B3Y4_9PLAT</name>
<dbReference type="Pfam" id="PF00270">
    <property type="entry name" value="DEAD"/>
    <property type="match status" value="1"/>
</dbReference>
<dbReference type="EMBL" id="CAAALY010015138">
    <property type="protein sequence ID" value="VEL12565.1"/>
    <property type="molecule type" value="Genomic_DNA"/>
</dbReference>
<dbReference type="AlphaFoldDB" id="A0A3S5B3Y4"/>
<dbReference type="PANTHER" id="PTHR47961">
    <property type="entry name" value="DNA POLYMERASE THETA, PUTATIVE (AFU_ORTHOLOGUE AFUA_1G05260)-RELATED"/>
    <property type="match status" value="1"/>
</dbReference>
<dbReference type="OrthoDB" id="5575at2759"/>
<dbReference type="GO" id="GO:0005634">
    <property type="term" value="C:nucleus"/>
    <property type="evidence" value="ECO:0007669"/>
    <property type="project" value="TreeGrafter"/>
</dbReference>
<evidence type="ECO:0000313" key="7">
    <source>
        <dbReference type="Proteomes" id="UP000784294"/>
    </source>
</evidence>
<feature type="domain" description="Helicase ATP-binding" evidence="5">
    <location>
        <begin position="1"/>
        <end position="131"/>
    </location>
</feature>
<dbReference type="GO" id="GO:0016787">
    <property type="term" value="F:hydrolase activity"/>
    <property type="evidence" value="ECO:0007669"/>
    <property type="project" value="UniProtKB-KW"/>
</dbReference>
<evidence type="ECO:0000256" key="2">
    <source>
        <dbReference type="ARBA" id="ARBA00022801"/>
    </source>
</evidence>